<evidence type="ECO:0000259" key="2">
    <source>
        <dbReference type="Pfam" id="PF07593"/>
    </source>
</evidence>
<keyword evidence="4" id="KW-1185">Reference proteome</keyword>
<keyword evidence="1" id="KW-0732">Signal</keyword>
<evidence type="ECO:0000313" key="4">
    <source>
        <dbReference type="Proteomes" id="UP000321083"/>
    </source>
</evidence>
<dbReference type="Gene3D" id="2.130.10.130">
    <property type="entry name" value="Integrin alpha, N-terminal"/>
    <property type="match status" value="1"/>
</dbReference>
<evidence type="ECO:0000256" key="1">
    <source>
        <dbReference type="ARBA" id="ARBA00022729"/>
    </source>
</evidence>
<comment type="caution">
    <text evidence="3">The sequence shown here is derived from an EMBL/GenBank/DDBJ whole genome shotgun (WGS) entry which is preliminary data.</text>
</comment>
<organism evidence="3 4">
    <name type="scientific">Planctomyces bekefii</name>
    <dbReference type="NCBI Taxonomy" id="1653850"/>
    <lineage>
        <taxon>Bacteria</taxon>
        <taxon>Pseudomonadati</taxon>
        <taxon>Planctomycetota</taxon>
        <taxon>Planctomycetia</taxon>
        <taxon>Planctomycetales</taxon>
        <taxon>Planctomycetaceae</taxon>
        <taxon>Planctomyces</taxon>
    </lineage>
</organism>
<evidence type="ECO:0000313" key="3">
    <source>
        <dbReference type="EMBL" id="TWW09223.1"/>
    </source>
</evidence>
<accession>A0A5C6M4V2</accession>
<reference evidence="3 4" key="1">
    <citation type="submission" date="2019-08" db="EMBL/GenBank/DDBJ databases">
        <title>100 year-old enigma solved: identification of Planctomyces bekefii, the type genus and species of the phylum Planctomycetes.</title>
        <authorList>
            <person name="Svetlana D.N."/>
            <person name="Overmann J."/>
        </authorList>
    </citation>
    <scope>NUCLEOTIDE SEQUENCE [LARGE SCALE GENOMIC DNA]</scope>
    <source>
        <strain evidence="3">Phe10_nw2017</strain>
    </source>
</reference>
<dbReference type="SUPFAM" id="SSF69318">
    <property type="entry name" value="Integrin alpha N-terminal domain"/>
    <property type="match status" value="1"/>
</dbReference>
<dbReference type="Pfam" id="PF07593">
    <property type="entry name" value="UnbV_ASPIC"/>
    <property type="match status" value="1"/>
</dbReference>
<protein>
    <recommendedName>
        <fullName evidence="2">ASPIC/UnbV domain-containing protein</fullName>
    </recommendedName>
</protein>
<dbReference type="AlphaFoldDB" id="A0A5C6M4V2"/>
<proteinExistence type="predicted"/>
<feature type="domain" description="ASPIC/UnbV" evidence="2">
    <location>
        <begin position="153"/>
        <end position="199"/>
    </location>
</feature>
<name>A0A5C6M4V2_9PLAN</name>
<dbReference type="Proteomes" id="UP000321083">
    <property type="component" value="Unassembled WGS sequence"/>
</dbReference>
<dbReference type="InterPro" id="IPR028994">
    <property type="entry name" value="Integrin_alpha_N"/>
</dbReference>
<dbReference type="InterPro" id="IPR013517">
    <property type="entry name" value="FG-GAP"/>
</dbReference>
<reference evidence="3 4" key="2">
    <citation type="submission" date="2019-08" db="EMBL/GenBank/DDBJ databases">
        <authorList>
            <person name="Henke P."/>
        </authorList>
    </citation>
    <scope>NUCLEOTIDE SEQUENCE [LARGE SCALE GENOMIC DNA]</scope>
    <source>
        <strain evidence="3">Phe10_nw2017</strain>
    </source>
</reference>
<dbReference type="EMBL" id="SRHE01000342">
    <property type="protein sequence ID" value="TWW09223.1"/>
    <property type="molecule type" value="Genomic_DNA"/>
</dbReference>
<dbReference type="Pfam" id="PF13517">
    <property type="entry name" value="FG-GAP_3"/>
    <property type="match status" value="1"/>
</dbReference>
<sequence length="662" mass="73362">MTVSGGVLRVWLSGERGRLSAAVPVSQLDGRFTRLTSADLDNDGVTDLVAGHTAQTQLLRGAADGSFSSLTQLLPAGLSTEAVEAADLDRDGDPDLVLAVAGGAEDTGVVLRSYRNEGGDRNNWIEIVPRAIGEDSQFPSNRVNMHAVGAVLEVRAGTNWQAMVIDQPRLHVGLGGAERADAARVIWTDGVPQNITDLELLRSRLAILAQQILLGSCPYIYTWNGERFEFFSDCLWAAPLGLVQASGELAPIREWEYLLIPGRSLRPRDGRYVLQLTEELWEAAYFDEVQLLAVDHPAEVQVFTNEKVGGPDIAAHRIHTVQRPRQPISIVDARGRDLLPGLQQQDQQYVQPFERRIVQGLTDEWTMEFDLGDLAGEVPLREPRLVLIGWVFPTDTSINEAIQQNAQLAVPAPPCIEVPDGAGGWRVVRPFIGFPSGKTKAMVVDLEGVVSATNSKLRIRSSMELYWDAAFFMVNEPDVQPVVQACSLAAADLHYRGFSQRVYGPESLFRGGAGPEGYDYERVVREPRWSEMSGRFTRYGDVSALLVKQDDRMIVMGPGDEVTVEFEVPSSAPPTGWVRDFVLYNVGWDKDANLNTVYGQTSEPYPTGGMRRYPGDPAAVEELNEERRRWLEEYQVREYRPYQFRDVLRRGGAVSAGSPQKR</sequence>
<gene>
    <name evidence="3" type="ORF">E3A20_16460</name>
</gene>
<dbReference type="InterPro" id="IPR011519">
    <property type="entry name" value="UnbV_ASPIC"/>
</dbReference>